<dbReference type="SUPFAM" id="SSF57756">
    <property type="entry name" value="Retrovirus zinc finger-like domains"/>
    <property type="match status" value="1"/>
</dbReference>
<evidence type="ECO:0000313" key="5">
    <source>
        <dbReference type="EMBL" id="KAG2085772.1"/>
    </source>
</evidence>
<evidence type="ECO:0000256" key="3">
    <source>
        <dbReference type="SAM" id="MobiDB-lite"/>
    </source>
</evidence>
<dbReference type="RefSeq" id="XP_041284745.1">
    <property type="nucleotide sequence ID" value="XM_041432120.1"/>
</dbReference>
<accession>A0A9P7ESA6</accession>
<comment type="caution">
    <text evidence="5">The sequence shown here is derived from an EMBL/GenBank/DDBJ whole genome shotgun (WGS) entry which is preliminary data.</text>
</comment>
<sequence>MSQWQNISERQRLSVMLSFMKGSAGKWAQRYISELPTLTMAKFDKEFTSMWVQEDQEGKAIRDLEALRQGSSSVPEYAAAFKQKAAHTSFSDYDQCQKFRAGLQDHIKVQLAHVPYSGKDTLKKLVEHVIQIGRNFEELDADKKKTTWWTPRQGPKTPEYKAGPSKDSDAMDVDSGRQRGAPKPQGKTGSFKCYRCGEEGHMARNCKGAPKAQVKATTVPQKDSMPSWFKEWAKKEGKDF</sequence>
<dbReference type="GO" id="GO:0003676">
    <property type="term" value="F:nucleic acid binding"/>
    <property type="evidence" value="ECO:0007669"/>
    <property type="project" value="InterPro"/>
</dbReference>
<dbReference type="Gene3D" id="4.10.60.10">
    <property type="entry name" value="Zinc finger, CCHC-type"/>
    <property type="match status" value="1"/>
</dbReference>
<proteinExistence type="predicted"/>
<feature type="compositionally biased region" description="Basic and acidic residues" evidence="3">
    <location>
        <begin position="231"/>
        <end position="240"/>
    </location>
</feature>
<dbReference type="InterPro" id="IPR005162">
    <property type="entry name" value="Retrotrans_gag_dom"/>
</dbReference>
<keyword evidence="2" id="KW-0863">Zinc-finger</keyword>
<feature type="region of interest" description="Disordered" evidence="3">
    <location>
        <begin position="147"/>
        <end position="189"/>
    </location>
</feature>
<dbReference type="GeneID" id="64694379"/>
<dbReference type="Pfam" id="PF03732">
    <property type="entry name" value="Retrotrans_gag"/>
    <property type="match status" value="1"/>
</dbReference>
<feature type="region of interest" description="Disordered" evidence="3">
    <location>
        <begin position="206"/>
        <end position="240"/>
    </location>
</feature>
<feature type="compositionally biased region" description="Basic and acidic residues" evidence="3">
    <location>
        <begin position="164"/>
        <end position="177"/>
    </location>
</feature>
<dbReference type="EMBL" id="JABBWM010000160">
    <property type="protein sequence ID" value="KAG2085772.1"/>
    <property type="molecule type" value="Genomic_DNA"/>
</dbReference>
<dbReference type="PANTHER" id="PTHR15503">
    <property type="entry name" value="LDOC1 RELATED"/>
    <property type="match status" value="1"/>
</dbReference>
<protein>
    <recommendedName>
        <fullName evidence="4">CCHC-type domain-containing protein</fullName>
    </recommendedName>
</protein>
<dbReference type="Proteomes" id="UP000823399">
    <property type="component" value="Unassembled WGS sequence"/>
</dbReference>
<evidence type="ECO:0000259" key="4">
    <source>
        <dbReference type="PROSITE" id="PS50158"/>
    </source>
</evidence>
<dbReference type="PROSITE" id="PS50158">
    <property type="entry name" value="ZF_CCHC"/>
    <property type="match status" value="1"/>
</dbReference>
<dbReference type="InterPro" id="IPR001878">
    <property type="entry name" value="Znf_CCHC"/>
</dbReference>
<evidence type="ECO:0000313" key="6">
    <source>
        <dbReference type="Proteomes" id="UP000823399"/>
    </source>
</evidence>
<reference evidence="5" key="1">
    <citation type="journal article" date="2020" name="New Phytol.">
        <title>Comparative genomics reveals dynamic genome evolution in host specialist ectomycorrhizal fungi.</title>
        <authorList>
            <person name="Lofgren L.A."/>
            <person name="Nguyen N.H."/>
            <person name="Vilgalys R."/>
            <person name="Ruytinx J."/>
            <person name="Liao H.L."/>
            <person name="Branco S."/>
            <person name="Kuo A."/>
            <person name="LaButti K."/>
            <person name="Lipzen A."/>
            <person name="Andreopoulos W."/>
            <person name="Pangilinan J."/>
            <person name="Riley R."/>
            <person name="Hundley H."/>
            <person name="Na H."/>
            <person name="Barry K."/>
            <person name="Grigoriev I.V."/>
            <person name="Stajich J.E."/>
            <person name="Kennedy P.G."/>
        </authorList>
    </citation>
    <scope>NUCLEOTIDE SEQUENCE</scope>
    <source>
        <strain evidence="5">FC423</strain>
    </source>
</reference>
<feature type="domain" description="CCHC-type" evidence="4">
    <location>
        <begin position="192"/>
        <end position="207"/>
    </location>
</feature>
<evidence type="ECO:0000256" key="2">
    <source>
        <dbReference type="PROSITE-ProRule" id="PRU00047"/>
    </source>
</evidence>
<keyword evidence="2" id="KW-0479">Metal-binding</keyword>
<dbReference type="AlphaFoldDB" id="A0A9P7ESA6"/>
<dbReference type="SMART" id="SM00343">
    <property type="entry name" value="ZnF_C2HC"/>
    <property type="match status" value="1"/>
</dbReference>
<keyword evidence="6" id="KW-1185">Reference proteome</keyword>
<name>A0A9P7ESA6_9AGAM</name>
<dbReference type="GO" id="GO:0006397">
    <property type="term" value="P:mRNA processing"/>
    <property type="evidence" value="ECO:0007669"/>
    <property type="project" value="UniProtKB-KW"/>
</dbReference>
<dbReference type="OrthoDB" id="2692943at2759"/>
<evidence type="ECO:0000256" key="1">
    <source>
        <dbReference type="ARBA" id="ARBA00022664"/>
    </source>
</evidence>
<keyword evidence="2" id="KW-0862">Zinc</keyword>
<dbReference type="GO" id="GO:0008270">
    <property type="term" value="F:zinc ion binding"/>
    <property type="evidence" value="ECO:0007669"/>
    <property type="project" value="UniProtKB-KW"/>
</dbReference>
<keyword evidence="1" id="KW-0507">mRNA processing</keyword>
<gene>
    <name evidence="5" type="ORF">F5147DRAFT_588811</name>
</gene>
<dbReference type="InterPro" id="IPR032567">
    <property type="entry name" value="RTL1-rel"/>
</dbReference>
<dbReference type="InterPro" id="IPR036875">
    <property type="entry name" value="Znf_CCHC_sf"/>
</dbReference>
<dbReference type="Pfam" id="PF00098">
    <property type="entry name" value="zf-CCHC"/>
    <property type="match status" value="1"/>
</dbReference>
<dbReference type="PANTHER" id="PTHR15503:SF22">
    <property type="entry name" value="TRANSPOSON TY3-I GAG POLYPROTEIN"/>
    <property type="match status" value="1"/>
</dbReference>
<organism evidence="5 6">
    <name type="scientific">Suillus discolor</name>
    <dbReference type="NCBI Taxonomy" id="1912936"/>
    <lineage>
        <taxon>Eukaryota</taxon>
        <taxon>Fungi</taxon>
        <taxon>Dikarya</taxon>
        <taxon>Basidiomycota</taxon>
        <taxon>Agaricomycotina</taxon>
        <taxon>Agaricomycetes</taxon>
        <taxon>Agaricomycetidae</taxon>
        <taxon>Boletales</taxon>
        <taxon>Suillineae</taxon>
        <taxon>Suillaceae</taxon>
        <taxon>Suillus</taxon>
    </lineage>
</organism>